<evidence type="ECO:0000313" key="3">
    <source>
        <dbReference type="Proteomes" id="UP000015241"/>
    </source>
</evidence>
<feature type="compositionally biased region" description="Low complexity" evidence="1">
    <location>
        <begin position="25"/>
        <end position="35"/>
    </location>
</feature>
<dbReference type="OrthoDB" id="2746456at2759"/>
<dbReference type="AlphaFoldDB" id="S8DWB1"/>
<dbReference type="eggNOG" id="ENOG502SS7W">
    <property type="taxonomic scope" value="Eukaryota"/>
</dbReference>
<evidence type="ECO:0008006" key="4">
    <source>
        <dbReference type="Google" id="ProtNLM"/>
    </source>
</evidence>
<reference evidence="2 3" key="1">
    <citation type="journal article" date="2012" name="Science">
        <title>The Paleozoic origin of enzymatic lignin decomposition reconstructed from 31 fungal genomes.</title>
        <authorList>
            <person name="Floudas D."/>
            <person name="Binder M."/>
            <person name="Riley R."/>
            <person name="Barry K."/>
            <person name="Blanchette R.A."/>
            <person name="Henrissat B."/>
            <person name="Martinez A.T."/>
            <person name="Otillar R."/>
            <person name="Spatafora J.W."/>
            <person name="Yadav J.S."/>
            <person name="Aerts A."/>
            <person name="Benoit I."/>
            <person name="Boyd A."/>
            <person name="Carlson A."/>
            <person name="Copeland A."/>
            <person name="Coutinho P.M."/>
            <person name="de Vries R.P."/>
            <person name="Ferreira P."/>
            <person name="Findley K."/>
            <person name="Foster B."/>
            <person name="Gaskell J."/>
            <person name="Glotzer D."/>
            <person name="Gorecki P."/>
            <person name="Heitman J."/>
            <person name="Hesse C."/>
            <person name="Hori C."/>
            <person name="Igarashi K."/>
            <person name="Jurgens J.A."/>
            <person name="Kallen N."/>
            <person name="Kersten P."/>
            <person name="Kohler A."/>
            <person name="Kuees U."/>
            <person name="Kumar T.K.A."/>
            <person name="Kuo A."/>
            <person name="LaButti K."/>
            <person name="Larrondo L.F."/>
            <person name="Lindquist E."/>
            <person name="Ling A."/>
            <person name="Lombard V."/>
            <person name="Lucas S."/>
            <person name="Lundell T."/>
            <person name="Martin R."/>
            <person name="McLaughlin D.J."/>
            <person name="Morgenstern I."/>
            <person name="Morin E."/>
            <person name="Murat C."/>
            <person name="Nagy L.G."/>
            <person name="Nolan M."/>
            <person name="Ohm R.A."/>
            <person name="Patyshakuliyeva A."/>
            <person name="Rokas A."/>
            <person name="Ruiz-Duenas F.J."/>
            <person name="Sabat G."/>
            <person name="Salamov A."/>
            <person name="Samejima M."/>
            <person name="Schmutz J."/>
            <person name="Slot J.C."/>
            <person name="St John F."/>
            <person name="Stenlid J."/>
            <person name="Sun H."/>
            <person name="Sun S."/>
            <person name="Syed K."/>
            <person name="Tsang A."/>
            <person name="Wiebenga A."/>
            <person name="Young D."/>
            <person name="Pisabarro A."/>
            <person name="Eastwood D.C."/>
            <person name="Martin F."/>
            <person name="Cullen D."/>
            <person name="Grigoriev I.V."/>
            <person name="Hibbett D.S."/>
        </authorList>
    </citation>
    <scope>NUCLEOTIDE SEQUENCE</scope>
    <source>
        <strain evidence="3">FP-58527</strain>
    </source>
</reference>
<dbReference type="InParanoid" id="S8DWB1"/>
<dbReference type="Proteomes" id="UP000015241">
    <property type="component" value="Unassembled WGS sequence"/>
</dbReference>
<feature type="region of interest" description="Disordered" evidence="1">
    <location>
        <begin position="92"/>
        <end position="112"/>
    </location>
</feature>
<feature type="region of interest" description="Disordered" evidence="1">
    <location>
        <begin position="1"/>
        <end position="37"/>
    </location>
</feature>
<gene>
    <name evidence="2" type="ORF">FOMPIDRAFT_162512</name>
</gene>
<keyword evidence="3" id="KW-1185">Reference proteome</keyword>
<sequence>MIALPSPPSSTQAQSKHTPRYSTDASSPSASLSLPTKQSRALSKAVRSEDWWFLDGSVVLWIQKTLYKLHRSSLMKRSKYLRRLFGDTLPASSQVDEGREDDEKGSEYGDPDVVEVAGKHSDGLVEGELVDRCPVYRVTVVTTEDFEALLNAWEDGFAFAQSPPPFLTLACLLRGAHALDCERVWDYASSVFTEMWPADLAELFTSSDEQQNYAKEALQLARECGLPSVRKRAYYELVCTSGFGQVATDDNAEYVDDEELQPSGASALRYADLLRLIATHERLEQAWWAIARGPPAPSVVPCPLDSIPEQNLTPEQKTALEECLAARKQSQLWWMEQVVQAPLFGQGRVDPLSGLQDLIDIDWQDIGFCAGCEGAREEFWGEEMRRLWSKLDLWLGLAMSAEEDKKDKKIK</sequence>
<protein>
    <recommendedName>
        <fullName evidence="4">BTB domain-containing protein</fullName>
    </recommendedName>
</protein>
<proteinExistence type="predicted"/>
<accession>S8DWB1</accession>
<organism evidence="2 3">
    <name type="scientific">Fomitopsis schrenkii</name>
    <name type="common">Brown rot fungus</name>
    <dbReference type="NCBI Taxonomy" id="2126942"/>
    <lineage>
        <taxon>Eukaryota</taxon>
        <taxon>Fungi</taxon>
        <taxon>Dikarya</taxon>
        <taxon>Basidiomycota</taxon>
        <taxon>Agaricomycotina</taxon>
        <taxon>Agaricomycetes</taxon>
        <taxon>Polyporales</taxon>
        <taxon>Fomitopsis</taxon>
    </lineage>
</organism>
<name>S8DWB1_FOMSC</name>
<dbReference type="HOGENOM" id="CLU_048296_1_0_1"/>
<evidence type="ECO:0000256" key="1">
    <source>
        <dbReference type="SAM" id="MobiDB-lite"/>
    </source>
</evidence>
<feature type="compositionally biased region" description="Polar residues" evidence="1">
    <location>
        <begin position="9"/>
        <end position="24"/>
    </location>
</feature>
<evidence type="ECO:0000313" key="2">
    <source>
        <dbReference type="EMBL" id="EPS96902.1"/>
    </source>
</evidence>
<dbReference type="EMBL" id="KE504182">
    <property type="protein sequence ID" value="EPS96902.1"/>
    <property type="molecule type" value="Genomic_DNA"/>
</dbReference>